<feature type="region of interest" description="Disordered" evidence="1">
    <location>
        <begin position="1"/>
        <end position="78"/>
    </location>
</feature>
<keyword evidence="3" id="KW-1185">Reference proteome</keyword>
<proteinExistence type="predicted"/>
<sequence>MSGEPGVGTSSFDPPPATDRDVSTAQQQPLLSPLDPDIADDTLVTPADTTTHPACTPPGDMTLDHADDQPHRFDFGPF</sequence>
<accession>A0A067KS23</accession>
<name>A0A067KS23_JATCU</name>
<reference evidence="2 3" key="1">
    <citation type="journal article" date="2014" name="PLoS ONE">
        <title>Global Analysis of Gene Expression Profiles in Physic Nut (Jatropha curcas L.) Seedlings Exposed to Salt Stress.</title>
        <authorList>
            <person name="Zhang L."/>
            <person name="Zhang C."/>
            <person name="Wu P."/>
            <person name="Chen Y."/>
            <person name="Li M."/>
            <person name="Jiang H."/>
            <person name="Wu G."/>
        </authorList>
    </citation>
    <scope>NUCLEOTIDE SEQUENCE [LARGE SCALE GENOMIC DNA]</scope>
    <source>
        <strain evidence="3">cv. GZQX0401</strain>
        <tissue evidence="2">Young leaves</tissue>
    </source>
</reference>
<dbReference type="EMBL" id="KK914495">
    <property type="protein sequence ID" value="KDP35085.1"/>
    <property type="molecule type" value="Genomic_DNA"/>
</dbReference>
<protein>
    <submittedName>
        <fullName evidence="2">Uncharacterized protein</fullName>
    </submittedName>
</protein>
<gene>
    <name evidence="2" type="ORF">JCGZ_10994</name>
</gene>
<feature type="compositionally biased region" description="Basic and acidic residues" evidence="1">
    <location>
        <begin position="62"/>
        <end position="78"/>
    </location>
</feature>
<dbReference type="Proteomes" id="UP000027138">
    <property type="component" value="Unassembled WGS sequence"/>
</dbReference>
<evidence type="ECO:0000313" key="2">
    <source>
        <dbReference type="EMBL" id="KDP35085.1"/>
    </source>
</evidence>
<dbReference type="AlphaFoldDB" id="A0A067KS23"/>
<evidence type="ECO:0000256" key="1">
    <source>
        <dbReference type="SAM" id="MobiDB-lite"/>
    </source>
</evidence>
<evidence type="ECO:0000313" key="3">
    <source>
        <dbReference type="Proteomes" id="UP000027138"/>
    </source>
</evidence>
<organism evidence="2 3">
    <name type="scientific">Jatropha curcas</name>
    <name type="common">Barbados nut</name>
    <dbReference type="NCBI Taxonomy" id="180498"/>
    <lineage>
        <taxon>Eukaryota</taxon>
        <taxon>Viridiplantae</taxon>
        <taxon>Streptophyta</taxon>
        <taxon>Embryophyta</taxon>
        <taxon>Tracheophyta</taxon>
        <taxon>Spermatophyta</taxon>
        <taxon>Magnoliopsida</taxon>
        <taxon>eudicotyledons</taxon>
        <taxon>Gunneridae</taxon>
        <taxon>Pentapetalae</taxon>
        <taxon>rosids</taxon>
        <taxon>fabids</taxon>
        <taxon>Malpighiales</taxon>
        <taxon>Euphorbiaceae</taxon>
        <taxon>Crotonoideae</taxon>
        <taxon>Jatropheae</taxon>
        <taxon>Jatropha</taxon>
    </lineage>
</organism>